<dbReference type="STRING" id="1965070.A0A3S3PVI3"/>
<dbReference type="Proteomes" id="UP000285301">
    <property type="component" value="Unassembled WGS sequence"/>
</dbReference>
<feature type="domain" description="PiggyBac transposable element-derived protein" evidence="2">
    <location>
        <begin position="13"/>
        <end position="308"/>
    </location>
</feature>
<evidence type="ECO:0000313" key="4">
    <source>
        <dbReference type="Proteomes" id="UP000285301"/>
    </source>
</evidence>
<evidence type="ECO:0000256" key="1">
    <source>
        <dbReference type="SAM" id="MobiDB-lite"/>
    </source>
</evidence>
<dbReference type="InterPro" id="IPR029526">
    <property type="entry name" value="PGBD"/>
</dbReference>
<organism evidence="3 4">
    <name type="scientific">Dinothrombium tinctorium</name>
    <dbReference type="NCBI Taxonomy" id="1965070"/>
    <lineage>
        <taxon>Eukaryota</taxon>
        <taxon>Metazoa</taxon>
        <taxon>Ecdysozoa</taxon>
        <taxon>Arthropoda</taxon>
        <taxon>Chelicerata</taxon>
        <taxon>Arachnida</taxon>
        <taxon>Acari</taxon>
        <taxon>Acariformes</taxon>
        <taxon>Trombidiformes</taxon>
        <taxon>Prostigmata</taxon>
        <taxon>Anystina</taxon>
        <taxon>Parasitengona</taxon>
        <taxon>Trombidioidea</taxon>
        <taxon>Trombidiidae</taxon>
        <taxon>Dinothrombium</taxon>
    </lineage>
</organism>
<dbReference type="OrthoDB" id="8123139at2759"/>
<dbReference type="Pfam" id="PF13843">
    <property type="entry name" value="DDE_Tnp_1_7"/>
    <property type="match status" value="1"/>
</dbReference>
<name>A0A3S3PVI3_9ACAR</name>
<sequence length="317" mass="36112">QQGLTEYSSEIETPLHALSLFVDSFILDTIVTYTNRQAQSVVHDSWEPIDECELLAFLGLWVTNAATKNGKCRDSDNWIQQSPFCLPIYAMAMSRNRYQAIKRFMRFDDRSTRAQRANTQHIAISETSRTSTSRTSTNNNFARGRNDSQLNSTESQFNEGRNATTIDRLAPIREVFERFNANCQRAYYPGKFVTVDEQMAGFRGRCPFRQYIASKPDKYGMKMWVLCDARNNYQFNTQPYLGKQSESVERQQPLRVLLDMVRPLSPGHNVTTDNLFTSVAAAENLHALGHTLVGTMRKNKPDIPDCFKSAITATTTV</sequence>
<comment type="caution">
    <text evidence="3">The sequence shown here is derived from an EMBL/GenBank/DDBJ whole genome shotgun (WGS) entry which is preliminary data.</text>
</comment>
<dbReference type="AlphaFoldDB" id="A0A3S3PVI3"/>
<dbReference type="PANTHER" id="PTHR46599:SF6">
    <property type="entry name" value="DUAL SPECIFICITY PHOSPHATASE 26"/>
    <property type="match status" value="1"/>
</dbReference>
<dbReference type="PANTHER" id="PTHR46599">
    <property type="entry name" value="PIGGYBAC TRANSPOSABLE ELEMENT-DERIVED PROTEIN 4"/>
    <property type="match status" value="1"/>
</dbReference>
<feature type="compositionally biased region" description="Low complexity" evidence="1">
    <location>
        <begin position="125"/>
        <end position="137"/>
    </location>
</feature>
<evidence type="ECO:0000313" key="3">
    <source>
        <dbReference type="EMBL" id="RWR98470.1"/>
    </source>
</evidence>
<feature type="region of interest" description="Disordered" evidence="1">
    <location>
        <begin position="116"/>
        <end position="162"/>
    </location>
</feature>
<feature type="compositionally biased region" description="Polar residues" evidence="1">
    <location>
        <begin position="147"/>
        <end position="162"/>
    </location>
</feature>
<keyword evidence="4" id="KW-1185">Reference proteome</keyword>
<protein>
    <submittedName>
        <fullName evidence="3">PiggyBac transposable element-derived protein 4-like protein</fullName>
    </submittedName>
</protein>
<feature type="non-terminal residue" evidence="3">
    <location>
        <position position="1"/>
    </location>
</feature>
<gene>
    <name evidence="3" type="ORF">B4U79_07223</name>
</gene>
<proteinExistence type="predicted"/>
<reference evidence="3 4" key="1">
    <citation type="journal article" date="2018" name="Gigascience">
        <title>Genomes of trombidid mites reveal novel predicted allergens and laterally-transferred genes associated with secondary metabolism.</title>
        <authorList>
            <person name="Dong X."/>
            <person name="Chaisiri K."/>
            <person name="Xia D."/>
            <person name="Armstrong S.D."/>
            <person name="Fang Y."/>
            <person name="Donnelly M.J."/>
            <person name="Kadowaki T."/>
            <person name="McGarry J.W."/>
            <person name="Darby A.C."/>
            <person name="Makepeace B.L."/>
        </authorList>
    </citation>
    <scope>NUCLEOTIDE SEQUENCE [LARGE SCALE GENOMIC DNA]</scope>
    <source>
        <strain evidence="3">UoL-WK</strain>
    </source>
</reference>
<feature type="non-terminal residue" evidence="3">
    <location>
        <position position="317"/>
    </location>
</feature>
<dbReference type="EMBL" id="NCKU01021753">
    <property type="protein sequence ID" value="RWR98470.1"/>
    <property type="molecule type" value="Genomic_DNA"/>
</dbReference>
<accession>A0A3S3PVI3</accession>
<evidence type="ECO:0000259" key="2">
    <source>
        <dbReference type="Pfam" id="PF13843"/>
    </source>
</evidence>